<evidence type="ECO:0000313" key="2">
    <source>
        <dbReference type="Proteomes" id="UP001172155"/>
    </source>
</evidence>
<protein>
    <submittedName>
        <fullName evidence="1">Uncharacterized protein</fullName>
    </submittedName>
</protein>
<proteinExistence type="predicted"/>
<dbReference type="EMBL" id="JAUKUD010000001">
    <property type="protein sequence ID" value="KAK0753598.1"/>
    <property type="molecule type" value="Genomic_DNA"/>
</dbReference>
<evidence type="ECO:0000313" key="1">
    <source>
        <dbReference type="EMBL" id="KAK0753598.1"/>
    </source>
</evidence>
<keyword evidence="2" id="KW-1185">Reference proteome</keyword>
<accession>A0AA40KBY2</accession>
<dbReference type="AlphaFoldDB" id="A0AA40KBY2"/>
<name>A0AA40KBY2_9PEZI</name>
<comment type="caution">
    <text evidence="1">The sequence shown here is derived from an EMBL/GenBank/DDBJ whole genome shotgun (WGS) entry which is preliminary data.</text>
</comment>
<organism evidence="1 2">
    <name type="scientific">Schizothecium vesticola</name>
    <dbReference type="NCBI Taxonomy" id="314040"/>
    <lineage>
        <taxon>Eukaryota</taxon>
        <taxon>Fungi</taxon>
        <taxon>Dikarya</taxon>
        <taxon>Ascomycota</taxon>
        <taxon>Pezizomycotina</taxon>
        <taxon>Sordariomycetes</taxon>
        <taxon>Sordariomycetidae</taxon>
        <taxon>Sordariales</taxon>
        <taxon>Schizotheciaceae</taxon>
        <taxon>Schizothecium</taxon>
    </lineage>
</organism>
<gene>
    <name evidence="1" type="ORF">B0T18DRAFT_18844</name>
</gene>
<dbReference type="Proteomes" id="UP001172155">
    <property type="component" value="Unassembled WGS sequence"/>
</dbReference>
<sequence length="241" mass="26591">MTSAPWRTTEQGSLPRAKKIEAPHGIWAIEQASLGQRPRRPGAGHQVMAVFCFNLVKREAGAGAGAKRQAHPLPERCRTRNLQINLLQVKIYQTALRAAKRGTHTMLPLRHNSRRTLAEPQAFQGAYTTCFSRHIPIADGLTLGPSLKCHLLLTGALAVPKFSRLVPNTYVTSSRAIPEARDRAHLLRSLSQVCEASRARLPFSVHGNPPYFQHITHFYNQSHTCCAHTPSLTEHHGGGLG</sequence>
<reference evidence="1" key="1">
    <citation type="submission" date="2023-06" db="EMBL/GenBank/DDBJ databases">
        <title>Genome-scale phylogeny and comparative genomics of the fungal order Sordariales.</title>
        <authorList>
            <consortium name="Lawrence Berkeley National Laboratory"/>
            <person name="Hensen N."/>
            <person name="Bonometti L."/>
            <person name="Westerberg I."/>
            <person name="Brannstrom I.O."/>
            <person name="Guillou S."/>
            <person name="Cros-Aarteil S."/>
            <person name="Calhoun S."/>
            <person name="Haridas S."/>
            <person name="Kuo A."/>
            <person name="Mondo S."/>
            <person name="Pangilinan J."/>
            <person name="Riley R."/>
            <person name="LaButti K."/>
            <person name="Andreopoulos B."/>
            <person name="Lipzen A."/>
            <person name="Chen C."/>
            <person name="Yanf M."/>
            <person name="Daum C."/>
            <person name="Ng V."/>
            <person name="Clum A."/>
            <person name="Steindorff A."/>
            <person name="Ohm R."/>
            <person name="Martin F."/>
            <person name="Silar P."/>
            <person name="Natvig D."/>
            <person name="Lalanne C."/>
            <person name="Gautier V."/>
            <person name="Ament-velasquez S.L."/>
            <person name="Kruys A."/>
            <person name="Hutchinson M.I."/>
            <person name="Powell A.J."/>
            <person name="Barry K."/>
            <person name="Miller A.N."/>
            <person name="Grigoriev I.V."/>
            <person name="Debuchy R."/>
            <person name="Gladieux P."/>
            <person name="Thoren M.H."/>
            <person name="Johannesson H."/>
        </authorList>
    </citation>
    <scope>NUCLEOTIDE SEQUENCE</scope>
    <source>
        <strain evidence="1">SMH3187-1</strain>
    </source>
</reference>